<protein>
    <submittedName>
        <fullName evidence="2">Uncharacterized protein</fullName>
    </submittedName>
</protein>
<accession>A0ABP9G539</accession>
<keyword evidence="3" id="KW-1185">Reference proteome</keyword>
<reference evidence="3" key="1">
    <citation type="journal article" date="2019" name="Int. J. Syst. Evol. Microbiol.">
        <title>The Global Catalogue of Microorganisms (GCM) 10K type strain sequencing project: providing services to taxonomists for standard genome sequencing and annotation.</title>
        <authorList>
            <consortium name="The Broad Institute Genomics Platform"/>
            <consortium name="The Broad Institute Genome Sequencing Center for Infectious Disease"/>
            <person name="Wu L."/>
            <person name="Ma J."/>
        </authorList>
    </citation>
    <scope>NUCLEOTIDE SEQUENCE [LARGE SCALE GENOMIC DNA]</scope>
    <source>
        <strain evidence="3">JCM 18123</strain>
    </source>
</reference>
<gene>
    <name evidence="2" type="ORF">GCM10023224_04970</name>
</gene>
<proteinExistence type="predicted"/>
<feature type="region of interest" description="Disordered" evidence="1">
    <location>
        <begin position="1"/>
        <end position="46"/>
    </location>
</feature>
<dbReference type="Proteomes" id="UP001499993">
    <property type="component" value="Unassembled WGS sequence"/>
</dbReference>
<evidence type="ECO:0000313" key="2">
    <source>
        <dbReference type="EMBL" id="GAA4928701.1"/>
    </source>
</evidence>
<feature type="region of interest" description="Disordered" evidence="1">
    <location>
        <begin position="61"/>
        <end position="90"/>
    </location>
</feature>
<comment type="caution">
    <text evidence="2">The sequence shown here is derived from an EMBL/GenBank/DDBJ whole genome shotgun (WGS) entry which is preliminary data.</text>
</comment>
<evidence type="ECO:0000313" key="3">
    <source>
        <dbReference type="Proteomes" id="UP001499993"/>
    </source>
</evidence>
<organism evidence="2 3">
    <name type="scientific">Streptomonospora halophila</name>
    <dbReference type="NCBI Taxonomy" id="427369"/>
    <lineage>
        <taxon>Bacteria</taxon>
        <taxon>Bacillati</taxon>
        <taxon>Actinomycetota</taxon>
        <taxon>Actinomycetes</taxon>
        <taxon>Streptosporangiales</taxon>
        <taxon>Nocardiopsidaceae</taxon>
        <taxon>Streptomonospora</taxon>
    </lineage>
</organism>
<sequence length="90" mass="9425">MAMATSDRRRLPSPIGDAQPGAGTRPRPTPPPRMPEAGSGDTAPGAALDYAALDAARRQRYGREELPLRDDSAEYMARSGGVKTEGATGT</sequence>
<dbReference type="EMBL" id="BAABIK010000002">
    <property type="protein sequence ID" value="GAA4928701.1"/>
    <property type="molecule type" value="Genomic_DNA"/>
</dbReference>
<feature type="compositionally biased region" description="Basic and acidic residues" evidence="1">
    <location>
        <begin position="1"/>
        <end position="10"/>
    </location>
</feature>
<name>A0ABP9G539_9ACTN</name>
<evidence type="ECO:0000256" key="1">
    <source>
        <dbReference type="SAM" id="MobiDB-lite"/>
    </source>
</evidence>
<feature type="compositionally biased region" description="Basic and acidic residues" evidence="1">
    <location>
        <begin position="61"/>
        <end position="72"/>
    </location>
</feature>